<proteinExistence type="predicted"/>
<evidence type="ECO:0000313" key="1">
    <source>
        <dbReference type="EMBL" id="SUZ65235.1"/>
    </source>
</evidence>
<reference evidence="1" key="1">
    <citation type="submission" date="2018-05" db="EMBL/GenBank/DDBJ databases">
        <authorList>
            <person name="Lanie J.A."/>
            <person name="Ng W.-L."/>
            <person name="Kazmierczak K.M."/>
            <person name="Andrzejewski T.M."/>
            <person name="Davidsen T.M."/>
            <person name="Wayne K.J."/>
            <person name="Tettelin H."/>
            <person name="Glass J.I."/>
            <person name="Rusch D."/>
            <person name="Podicherti R."/>
            <person name="Tsui H.-C.T."/>
            <person name="Winkler M.E."/>
        </authorList>
    </citation>
    <scope>NUCLEOTIDE SEQUENCE</scope>
</reference>
<dbReference type="EMBL" id="UINC01000954">
    <property type="protein sequence ID" value="SUZ65235.1"/>
    <property type="molecule type" value="Genomic_DNA"/>
</dbReference>
<dbReference type="AlphaFoldDB" id="A0A381PDY8"/>
<organism evidence="1">
    <name type="scientific">marine metagenome</name>
    <dbReference type="NCBI Taxonomy" id="408172"/>
    <lineage>
        <taxon>unclassified sequences</taxon>
        <taxon>metagenomes</taxon>
        <taxon>ecological metagenomes</taxon>
    </lineage>
</organism>
<sequence>MARISFEELPDHGRLWIFPCSRALSGREAEIFIDTVHSFLDDWKAHGVPLRCAGELRDSRFLIVGVDVDSELPSGCSIDALVNQLRTLGSDIGVSLVDHAPVWYREGTDIRSVSRSQFRALAGAGTVTLATKVFDTSLTRIHDLRSGDLERPASDMWHGRAFFRDQVTA</sequence>
<accession>A0A381PDY8</accession>
<protein>
    <recommendedName>
        <fullName evidence="2">ABC transporter ATPase</fullName>
    </recommendedName>
</protein>
<name>A0A381PDY8_9ZZZZ</name>
<gene>
    <name evidence="1" type="ORF">METZ01_LOCUS18089</name>
</gene>
<evidence type="ECO:0008006" key="2">
    <source>
        <dbReference type="Google" id="ProtNLM"/>
    </source>
</evidence>